<gene>
    <name evidence="2" type="ORF">NUW87_11620</name>
</gene>
<comment type="caution">
    <text evidence="2">The sequence shown here is derived from an EMBL/GenBank/DDBJ whole genome shotgun (WGS) entry which is preliminary data.</text>
</comment>
<dbReference type="Proteomes" id="UP001071110">
    <property type="component" value="Unassembled WGS sequence"/>
</dbReference>
<accession>A0A9Q4IJK4</accession>
<proteinExistence type="predicted"/>
<sequence length="125" mass="14340">MKATQDRQKIYADKNRTHREFKVGDHVFLKVKNNMSSLKLGSCAKLAARFCGPFEILERIGPVAYMLALPASMTVHNVFHVSLLKKYVPDANHVIDWTVIQVEPEGVLQVRHVRILDRKSKQLRC</sequence>
<evidence type="ECO:0000313" key="3">
    <source>
        <dbReference type="Proteomes" id="UP001071110"/>
    </source>
</evidence>
<dbReference type="EMBL" id="JANRML010000156">
    <property type="protein sequence ID" value="MCZ2221999.1"/>
    <property type="molecule type" value="Genomic_DNA"/>
</dbReference>
<evidence type="ECO:0000259" key="1">
    <source>
        <dbReference type="Pfam" id="PF24626"/>
    </source>
</evidence>
<dbReference type="PANTHER" id="PTHR46148">
    <property type="entry name" value="CHROMO DOMAIN-CONTAINING PROTEIN"/>
    <property type="match status" value="1"/>
</dbReference>
<dbReference type="AlphaFoldDB" id="A0A9Q4IJK4"/>
<reference evidence="2" key="1">
    <citation type="submission" date="2022-08" db="EMBL/GenBank/DDBJ databases">
        <title>Corynebacterium sp. nov., isolated from clinical breast specimens.</title>
        <authorList>
            <person name="Zhang T."/>
        </authorList>
    </citation>
    <scope>NUCLEOTIDE SEQUENCE</scope>
    <source>
        <strain evidence="2">CCUG 57942</strain>
    </source>
</reference>
<dbReference type="RefSeq" id="WP_269028692.1">
    <property type="nucleotide sequence ID" value="NZ_JANRML010000156.1"/>
</dbReference>
<name>A0A9Q4IJK4_9CORY</name>
<protein>
    <recommendedName>
        <fullName evidence="1">Tf2-1-like SH3-like domain-containing protein</fullName>
    </recommendedName>
</protein>
<evidence type="ECO:0000313" key="2">
    <source>
        <dbReference type="EMBL" id="MCZ2221999.1"/>
    </source>
</evidence>
<feature type="domain" description="Tf2-1-like SH3-like" evidence="1">
    <location>
        <begin position="24"/>
        <end position="88"/>
    </location>
</feature>
<keyword evidence="3" id="KW-1185">Reference proteome</keyword>
<dbReference type="PANTHER" id="PTHR46148:SF52">
    <property type="entry name" value="OS04G0603800 PROTEIN"/>
    <property type="match status" value="1"/>
</dbReference>
<organism evidence="2 3">
    <name type="scientific">Corynebacterium pilbarense</name>
    <dbReference type="NCBI Taxonomy" id="1288393"/>
    <lineage>
        <taxon>Bacteria</taxon>
        <taxon>Bacillati</taxon>
        <taxon>Actinomycetota</taxon>
        <taxon>Actinomycetes</taxon>
        <taxon>Mycobacteriales</taxon>
        <taxon>Corynebacteriaceae</taxon>
        <taxon>Corynebacterium</taxon>
    </lineage>
</organism>
<dbReference type="InterPro" id="IPR056924">
    <property type="entry name" value="SH3_Tf2-1"/>
</dbReference>
<dbReference type="Pfam" id="PF24626">
    <property type="entry name" value="SH3_Tf2-1"/>
    <property type="match status" value="1"/>
</dbReference>